<name>A0A3P7IKH6_STRVU</name>
<organism evidence="3 4">
    <name type="scientific">Strongylus vulgaris</name>
    <name type="common">Blood worm</name>
    <dbReference type="NCBI Taxonomy" id="40348"/>
    <lineage>
        <taxon>Eukaryota</taxon>
        <taxon>Metazoa</taxon>
        <taxon>Ecdysozoa</taxon>
        <taxon>Nematoda</taxon>
        <taxon>Chromadorea</taxon>
        <taxon>Rhabditida</taxon>
        <taxon>Rhabditina</taxon>
        <taxon>Rhabditomorpha</taxon>
        <taxon>Strongyloidea</taxon>
        <taxon>Strongylidae</taxon>
        <taxon>Strongylus</taxon>
    </lineage>
</organism>
<proteinExistence type="predicted"/>
<dbReference type="GO" id="GO:0090435">
    <property type="term" value="P:protein localization to nuclear envelope"/>
    <property type="evidence" value="ECO:0007669"/>
    <property type="project" value="TreeGrafter"/>
</dbReference>
<evidence type="ECO:0000313" key="4">
    <source>
        <dbReference type="Proteomes" id="UP000270094"/>
    </source>
</evidence>
<dbReference type="GO" id="GO:0031507">
    <property type="term" value="P:heterochromatin formation"/>
    <property type="evidence" value="ECO:0007669"/>
    <property type="project" value="TreeGrafter"/>
</dbReference>
<dbReference type="OrthoDB" id="2425044at2759"/>
<dbReference type="InterPro" id="IPR001322">
    <property type="entry name" value="Lamin_tail_dom"/>
</dbReference>
<dbReference type="EMBL" id="UYYB01015377">
    <property type="protein sequence ID" value="VDM70276.1"/>
    <property type="molecule type" value="Genomic_DNA"/>
</dbReference>
<keyword evidence="4" id="KW-1185">Reference proteome</keyword>
<dbReference type="GO" id="GO:0005200">
    <property type="term" value="F:structural constituent of cytoskeleton"/>
    <property type="evidence" value="ECO:0007669"/>
    <property type="project" value="TreeGrafter"/>
</dbReference>
<dbReference type="SUPFAM" id="SSF74853">
    <property type="entry name" value="Lamin A/C globular tail domain"/>
    <property type="match status" value="1"/>
</dbReference>
<dbReference type="PANTHER" id="PTHR45721">
    <property type="entry name" value="LAMIN DM0-RELATED"/>
    <property type="match status" value="1"/>
</dbReference>
<gene>
    <name evidence="3" type="ORF">SVUK_LOCUS5274</name>
</gene>
<accession>A0A3P7IKH6</accession>
<dbReference type="Pfam" id="PF00932">
    <property type="entry name" value="LTD"/>
    <property type="match status" value="1"/>
</dbReference>
<feature type="domain" description="LTD" evidence="2">
    <location>
        <begin position="47"/>
        <end position="164"/>
    </location>
</feature>
<evidence type="ECO:0000259" key="2">
    <source>
        <dbReference type="PROSITE" id="PS51841"/>
    </source>
</evidence>
<keyword evidence="1" id="KW-0175">Coiled coil</keyword>
<evidence type="ECO:0000256" key="1">
    <source>
        <dbReference type="ARBA" id="ARBA00023054"/>
    </source>
</evidence>
<reference evidence="3 4" key="1">
    <citation type="submission" date="2018-11" db="EMBL/GenBank/DDBJ databases">
        <authorList>
            <consortium name="Pathogen Informatics"/>
        </authorList>
    </citation>
    <scope>NUCLEOTIDE SEQUENCE [LARGE SCALE GENOMIC DNA]</scope>
</reference>
<dbReference type="GO" id="GO:0005652">
    <property type="term" value="C:nuclear lamina"/>
    <property type="evidence" value="ECO:0007669"/>
    <property type="project" value="TreeGrafter"/>
</dbReference>
<dbReference type="PANTHER" id="PTHR45721:SF12">
    <property type="entry name" value="INTERMEDIATE FILAMENT PROTEIN IFA-1"/>
    <property type="match status" value="1"/>
</dbReference>
<evidence type="ECO:0000313" key="3">
    <source>
        <dbReference type="EMBL" id="VDM70276.1"/>
    </source>
</evidence>
<dbReference type="AlphaFoldDB" id="A0A3P7IKH6"/>
<dbReference type="GO" id="GO:0007097">
    <property type="term" value="P:nuclear migration"/>
    <property type="evidence" value="ECO:0007669"/>
    <property type="project" value="TreeGrafter"/>
</dbReference>
<dbReference type="InterPro" id="IPR036415">
    <property type="entry name" value="Lamin_tail_dom_sf"/>
</dbReference>
<dbReference type="PROSITE" id="PS51841">
    <property type="entry name" value="LTD"/>
    <property type="match status" value="1"/>
</dbReference>
<dbReference type="Gene3D" id="2.60.40.1260">
    <property type="entry name" value="Lamin Tail domain"/>
    <property type="match status" value="1"/>
</dbReference>
<dbReference type="GO" id="GO:0006998">
    <property type="term" value="P:nuclear envelope organization"/>
    <property type="evidence" value="ECO:0007669"/>
    <property type="project" value="TreeGrafter"/>
</dbReference>
<dbReference type="Proteomes" id="UP000270094">
    <property type="component" value="Unassembled WGS sequence"/>
</dbReference>
<dbReference type="GO" id="GO:0051664">
    <property type="term" value="P:nuclear pore localization"/>
    <property type="evidence" value="ECO:0007669"/>
    <property type="project" value="TreeGrafter"/>
</dbReference>
<sequence>MERGSLSELALLELEIYRKMIECEEKRWGKREVNRTQELVKIQESYAQIKKHKTYTGDIRIKDCDEHGNFVVIENAGRDDRRLSGFRISRIIDREERSFTFPALFTLGPRETVQVSAIGSSPDRDNYTHHLVYENDTTWGTSAAFVTRLFNPQGEEVAFFEVRPAS</sequence>
<protein>
    <recommendedName>
        <fullName evidence="2">LTD domain-containing protein</fullName>
    </recommendedName>
</protein>